<dbReference type="AlphaFoldDB" id="A0AA40LLX2"/>
<feature type="non-terminal residue" evidence="2">
    <location>
        <position position="133"/>
    </location>
</feature>
<evidence type="ECO:0000256" key="1">
    <source>
        <dbReference type="SAM" id="MobiDB-lite"/>
    </source>
</evidence>
<proteinExistence type="predicted"/>
<evidence type="ECO:0000313" key="3">
    <source>
        <dbReference type="Proteomes" id="UP001177744"/>
    </source>
</evidence>
<accession>A0AA40LLX2</accession>
<organism evidence="2 3">
    <name type="scientific">Cnephaeus nilssonii</name>
    <name type="common">Northern bat</name>
    <name type="synonym">Eptesicus nilssonii</name>
    <dbReference type="NCBI Taxonomy" id="3371016"/>
    <lineage>
        <taxon>Eukaryota</taxon>
        <taxon>Metazoa</taxon>
        <taxon>Chordata</taxon>
        <taxon>Craniata</taxon>
        <taxon>Vertebrata</taxon>
        <taxon>Euteleostomi</taxon>
        <taxon>Mammalia</taxon>
        <taxon>Eutheria</taxon>
        <taxon>Laurasiatheria</taxon>
        <taxon>Chiroptera</taxon>
        <taxon>Yangochiroptera</taxon>
        <taxon>Vespertilionidae</taxon>
        <taxon>Cnephaeus</taxon>
    </lineage>
</organism>
<reference evidence="2" key="1">
    <citation type="submission" date="2023-06" db="EMBL/GenBank/DDBJ databases">
        <title>Reference genome for the Northern bat (Eptesicus nilssonii), a most northern bat species.</title>
        <authorList>
            <person name="Laine V.N."/>
            <person name="Pulliainen A.T."/>
            <person name="Lilley T.M."/>
        </authorList>
    </citation>
    <scope>NUCLEOTIDE SEQUENCE</scope>
    <source>
        <strain evidence="2">BLF_Eptnil</strain>
        <tissue evidence="2">Kidney</tissue>
    </source>
</reference>
<name>A0AA40LLX2_CNENI</name>
<dbReference type="EMBL" id="JAULJE010000013">
    <property type="protein sequence ID" value="KAK1336358.1"/>
    <property type="molecule type" value="Genomic_DNA"/>
</dbReference>
<protein>
    <submittedName>
        <fullName evidence="2">Uncharacterized protein</fullName>
    </submittedName>
</protein>
<sequence length="133" mass="14768">MANYPLVSHSRTSGPPAPHFTSQGRYKLPTALNSSFWRDSGDPDSYGEKLDCLASGRKVSPEEQFFHYRHSGSSQPIGLEVNSSQCTNSNQSLTTTRLCTQPTKGYTKSVHLRVNRSGWDLAPQQPSHLSMKK</sequence>
<gene>
    <name evidence="2" type="ORF">QTO34_004164</name>
</gene>
<feature type="region of interest" description="Disordered" evidence="1">
    <location>
        <begin position="1"/>
        <end position="24"/>
    </location>
</feature>
<dbReference type="Proteomes" id="UP001177744">
    <property type="component" value="Unassembled WGS sequence"/>
</dbReference>
<keyword evidence="3" id="KW-1185">Reference proteome</keyword>
<comment type="caution">
    <text evidence="2">The sequence shown here is derived from an EMBL/GenBank/DDBJ whole genome shotgun (WGS) entry which is preliminary data.</text>
</comment>
<evidence type="ECO:0000313" key="2">
    <source>
        <dbReference type="EMBL" id="KAK1336358.1"/>
    </source>
</evidence>